<keyword evidence="4" id="KW-1133">Transmembrane helix</keyword>
<dbReference type="Pfam" id="PF12833">
    <property type="entry name" value="HTH_18"/>
    <property type="match status" value="1"/>
</dbReference>
<comment type="caution">
    <text evidence="6">The sequence shown here is derived from an EMBL/GenBank/DDBJ whole genome shotgun (WGS) entry which is preliminary data.</text>
</comment>
<organism evidence="6 7">
    <name type="scientific">Candidatus Thiodiazotropha taylori</name>
    <dbReference type="NCBI Taxonomy" id="2792791"/>
    <lineage>
        <taxon>Bacteria</taxon>
        <taxon>Pseudomonadati</taxon>
        <taxon>Pseudomonadota</taxon>
        <taxon>Gammaproteobacteria</taxon>
        <taxon>Chromatiales</taxon>
        <taxon>Sedimenticolaceae</taxon>
        <taxon>Candidatus Thiodiazotropha</taxon>
    </lineage>
</organism>
<evidence type="ECO:0000256" key="4">
    <source>
        <dbReference type="SAM" id="Phobius"/>
    </source>
</evidence>
<evidence type="ECO:0000313" key="7">
    <source>
        <dbReference type="Proteomes" id="UP000770889"/>
    </source>
</evidence>
<keyword evidence="1" id="KW-0805">Transcription regulation</keyword>
<dbReference type="PROSITE" id="PS01124">
    <property type="entry name" value="HTH_ARAC_FAMILY_2"/>
    <property type="match status" value="1"/>
</dbReference>
<dbReference type="Gene3D" id="1.10.10.60">
    <property type="entry name" value="Homeodomain-like"/>
    <property type="match status" value="1"/>
</dbReference>
<dbReference type="GO" id="GO:0003700">
    <property type="term" value="F:DNA-binding transcription factor activity"/>
    <property type="evidence" value="ECO:0007669"/>
    <property type="project" value="InterPro"/>
</dbReference>
<sequence>MTYNFQELHTIGDTAPAIEQFNPMLTQLDLFFRIGNTVLLVLLALILIRDHPKRPSAILGAILALGAAAIGSFEYTQNWDSLALEIPLNLLCAATSVAFWLLSKSLFEDSFQWNWSYLLIYLVSAGLGIIGHYITFGDFRGMVHWVIRSDVAYNGLALIPLVLINSILVILAMYHALREWRVDLVESRRRTRMVSVLISGTIILVITFVEFAGLGKPRSEIMNTLVAGFFFLIILGIYLYSLGFRSGKPDHEIPSETPVTPQQVSTDDEVDEEDLTGSAFIRELERLMVEKRLFREEGLTIGRLAERMEMKEYILRRMINGHLGYRNYNQFLNRYRIEEAAKMLLAPETRHLPVLTIALDVGYRSLTVFNKAFKEIMEMTPTEFRNRHKGEIPLPS</sequence>
<keyword evidence="3" id="KW-0804">Transcription</keyword>
<protein>
    <submittedName>
        <fullName evidence="6">Helix-turn-helix transcriptional regulator</fullName>
    </submittedName>
</protein>
<evidence type="ECO:0000259" key="5">
    <source>
        <dbReference type="PROSITE" id="PS01124"/>
    </source>
</evidence>
<evidence type="ECO:0000256" key="1">
    <source>
        <dbReference type="ARBA" id="ARBA00023015"/>
    </source>
</evidence>
<evidence type="ECO:0000256" key="3">
    <source>
        <dbReference type="ARBA" id="ARBA00023163"/>
    </source>
</evidence>
<dbReference type="AlphaFoldDB" id="A0A944MBW5"/>
<keyword evidence="2" id="KW-0238">DNA-binding</keyword>
<proteinExistence type="predicted"/>
<feature type="transmembrane region" description="Helical" evidence="4">
    <location>
        <begin position="30"/>
        <end position="48"/>
    </location>
</feature>
<dbReference type="InterPro" id="IPR009057">
    <property type="entry name" value="Homeodomain-like_sf"/>
</dbReference>
<dbReference type="PROSITE" id="PS00041">
    <property type="entry name" value="HTH_ARAC_FAMILY_1"/>
    <property type="match status" value="1"/>
</dbReference>
<feature type="transmembrane region" description="Helical" evidence="4">
    <location>
        <begin position="82"/>
        <end position="103"/>
    </location>
</feature>
<evidence type="ECO:0000313" key="6">
    <source>
        <dbReference type="EMBL" id="MBT2988572.1"/>
    </source>
</evidence>
<dbReference type="PANTHER" id="PTHR43280">
    <property type="entry name" value="ARAC-FAMILY TRANSCRIPTIONAL REGULATOR"/>
    <property type="match status" value="1"/>
</dbReference>
<feature type="transmembrane region" description="Helical" evidence="4">
    <location>
        <begin position="194"/>
        <end position="215"/>
    </location>
</feature>
<dbReference type="GO" id="GO:0043565">
    <property type="term" value="F:sequence-specific DNA binding"/>
    <property type="evidence" value="ECO:0007669"/>
    <property type="project" value="InterPro"/>
</dbReference>
<dbReference type="PANTHER" id="PTHR43280:SF29">
    <property type="entry name" value="ARAC-FAMILY TRANSCRIPTIONAL REGULATOR"/>
    <property type="match status" value="1"/>
</dbReference>
<feature type="transmembrane region" description="Helical" evidence="4">
    <location>
        <begin position="57"/>
        <end position="76"/>
    </location>
</feature>
<dbReference type="EMBL" id="JAHHGM010000004">
    <property type="protein sequence ID" value="MBT2988572.1"/>
    <property type="molecule type" value="Genomic_DNA"/>
</dbReference>
<dbReference type="SMART" id="SM00342">
    <property type="entry name" value="HTH_ARAC"/>
    <property type="match status" value="1"/>
</dbReference>
<dbReference type="InterPro" id="IPR018060">
    <property type="entry name" value="HTH_AraC"/>
</dbReference>
<keyword evidence="4" id="KW-0812">Transmembrane</keyword>
<evidence type="ECO:0000256" key="2">
    <source>
        <dbReference type="ARBA" id="ARBA00023125"/>
    </source>
</evidence>
<accession>A0A944MBW5</accession>
<feature type="transmembrane region" description="Helical" evidence="4">
    <location>
        <begin position="221"/>
        <end position="240"/>
    </location>
</feature>
<keyword evidence="4" id="KW-0472">Membrane</keyword>
<feature type="transmembrane region" description="Helical" evidence="4">
    <location>
        <begin position="115"/>
        <end position="135"/>
    </location>
</feature>
<dbReference type="InterPro" id="IPR018062">
    <property type="entry name" value="HTH_AraC-typ_CS"/>
</dbReference>
<name>A0A944MBW5_9GAMM</name>
<gene>
    <name evidence="6" type="ORF">KME65_06365</name>
</gene>
<feature type="domain" description="HTH araC/xylS-type" evidence="5">
    <location>
        <begin position="283"/>
        <end position="387"/>
    </location>
</feature>
<dbReference type="Proteomes" id="UP000770889">
    <property type="component" value="Unassembled WGS sequence"/>
</dbReference>
<dbReference type="SUPFAM" id="SSF46689">
    <property type="entry name" value="Homeodomain-like"/>
    <property type="match status" value="1"/>
</dbReference>
<feature type="transmembrane region" description="Helical" evidence="4">
    <location>
        <begin position="155"/>
        <end position="174"/>
    </location>
</feature>
<reference evidence="6 7" key="1">
    <citation type="submission" date="2021-05" db="EMBL/GenBank/DDBJ databases">
        <title>Genetic and Functional Diversity in Clade A Lucinid endosymbionts from the Bahamas.</title>
        <authorList>
            <person name="Giani N.M."/>
            <person name="Engel A.S."/>
            <person name="Campbell B.J."/>
        </authorList>
    </citation>
    <scope>NUCLEOTIDE SEQUENCE [LARGE SCALE GENOMIC DNA]</scope>
    <source>
        <strain evidence="6">LUC16012Gg_MoonRockCtena</strain>
    </source>
</reference>